<protein>
    <submittedName>
        <fullName evidence="1">Uncharacterized protein</fullName>
    </submittedName>
</protein>
<gene>
    <name evidence="1" type="ORF">SAMN04488023_102173</name>
</gene>
<sequence length="185" mass="21044">MKASYFTIILVLILNIAKGQHVKPYLAVVKTQSDKQKGILYKVDSTHVILNDEGTFNKIAVADIKRIQIRIPKKGFKTVDFLKIGSDSQEYKMNSHGKMVDKNGHEIPTVEEELAATFFSVIGTGIANMLVWPIHKINPNQANFNLRKDRSKLNELSYYSIYYQTHPDVLMELKKMKAISASFKP</sequence>
<dbReference type="EMBL" id="FOGG01000002">
    <property type="protein sequence ID" value="SEQ92890.1"/>
    <property type="molecule type" value="Genomic_DNA"/>
</dbReference>
<dbReference type="RefSeq" id="WP_090880863.1">
    <property type="nucleotide sequence ID" value="NZ_FOGG01000002.1"/>
</dbReference>
<accession>A0A1H9K1C3</accession>
<proteinExistence type="predicted"/>
<dbReference type="Proteomes" id="UP000199572">
    <property type="component" value="Unassembled WGS sequence"/>
</dbReference>
<evidence type="ECO:0000313" key="2">
    <source>
        <dbReference type="Proteomes" id="UP000199572"/>
    </source>
</evidence>
<name>A0A1H9K1C3_9SPHI</name>
<dbReference type="AlphaFoldDB" id="A0A1H9K1C3"/>
<dbReference type="OrthoDB" id="754420at2"/>
<evidence type="ECO:0000313" key="1">
    <source>
        <dbReference type="EMBL" id="SEQ92890.1"/>
    </source>
</evidence>
<organism evidence="1 2">
    <name type="scientific">Pedobacter rhizosphaerae</name>
    <dbReference type="NCBI Taxonomy" id="390241"/>
    <lineage>
        <taxon>Bacteria</taxon>
        <taxon>Pseudomonadati</taxon>
        <taxon>Bacteroidota</taxon>
        <taxon>Sphingobacteriia</taxon>
        <taxon>Sphingobacteriales</taxon>
        <taxon>Sphingobacteriaceae</taxon>
        <taxon>Pedobacter</taxon>
    </lineage>
</organism>
<keyword evidence="2" id="KW-1185">Reference proteome</keyword>
<reference evidence="1 2" key="1">
    <citation type="submission" date="2016-10" db="EMBL/GenBank/DDBJ databases">
        <authorList>
            <person name="de Groot N.N."/>
        </authorList>
    </citation>
    <scope>NUCLEOTIDE SEQUENCE [LARGE SCALE GENOMIC DNA]</scope>
    <source>
        <strain evidence="1 2">DSM 18610</strain>
    </source>
</reference>